<dbReference type="GO" id="GO:0008270">
    <property type="term" value="F:zinc ion binding"/>
    <property type="evidence" value="ECO:0007669"/>
    <property type="project" value="InterPro"/>
</dbReference>
<protein>
    <submittedName>
        <fullName evidence="9 10">dCMP deaminase</fullName>
    </submittedName>
</protein>
<evidence type="ECO:0000256" key="5">
    <source>
        <dbReference type="ARBA" id="ARBA00022833"/>
    </source>
</evidence>
<dbReference type="Gene3D" id="3.40.140.10">
    <property type="entry name" value="Cytidine Deaminase, domain 2"/>
    <property type="match status" value="1"/>
</dbReference>
<comment type="cofactor">
    <cofactor evidence="1 7">
        <name>Zn(2+)</name>
        <dbReference type="ChEBI" id="CHEBI:29105"/>
    </cofactor>
</comment>
<gene>
    <name evidence="10" type="ORF">C8D82_11187</name>
    <name evidence="9" type="ORF">HF882_10875</name>
</gene>
<evidence type="ECO:0000256" key="3">
    <source>
        <dbReference type="ARBA" id="ARBA00022723"/>
    </source>
</evidence>
<dbReference type="InterPro" id="IPR015517">
    <property type="entry name" value="dCMP_deaminase-rel"/>
</dbReference>
<feature type="binding site" evidence="7">
    <location>
        <position position="114"/>
    </location>
    <ligand>
        <name>Zn(2+)</name>
        <dbReference type="ChEBI" id="CHEBI:29105"/>
        <note>catalytic</note>
    </ligand>
</feature>
<dbReference type="Proteomes" id="UP000576225">
    <property type="component" value="Unassembled WGS sequence"/>
</dbReference>
<keyword evidence="11" id="KW-1185">Reference proteome</keyword>
<accession>A0A2U1B1T7</accession>
<feature type="binding site" evidence="7">
    <location>
        <position position="111"/>
    </location>
    <ligand>
        <name>Zn(2+)</name>
        <dbReference type="ChEBI" id="CHEBI:29105"/>
        <note>catalytic</note>
    </ligand>
</feature>
<proteinExistence type="inferred from homology"/>
<dbReference type="PROSITE" id="PS51747">
    <property type="entry name" value="CYT_DCMP_DEAMINASES_2"/>
    <property type="match status" value="1"/>
</dbReference>
<organism evidence="10 11">
    <name type="scientific">Victivallis vadensis</name>
    <dbReference type="NCBI Taxonomy" id="172901"/>
    <lineage>
        <taxon>Bacteria</taxon>
        <taxon>Pseudomonadati</taxon>
        <taxon>Lentisphaerota</taxon>
        <taxon>Lentisphaeria</taxon>
        <taxon>Victivallales</taxon>
        <taxon>Victivallaceae</taxon>
        <taxon>Victivallis</taxon>
    </lineage>
</organism>
<dbReference type="InterPro" id="IPR016192">
    <property type="entry name" value="APOBEC/CMP_deaminase_Zn-bd"/>
</dbReference>
<dbReference type="AlphaFoldDB" id="A0A2U1B1T7"/>
<evidence type="ECO:0000256" key="7">
    <source>
        <dbReference type="PIRSR" id="PIRSR006019-2"/>
    </source>
</evidence>
<comment type="similarity">
    <text evidence="2">Belongs to the cytidine and deoxycytidylate deaminase family.</text>
</comment>
<keyword evidence="5 7" id="KW-0862">Zinc</keyword>
<evidence type="ECO:0000256" key="6">
    <source>
        <dbReference type="PIRSR" id="PIRSR006019-1"/>
    </source>
</evidence>
<dbReference type="InterPro" id="IPR035105">
    <property type="entry name" value="Deoxycytidylate_deaminase_dom"/>
</dbReference>
<dbReference type="InterPro" id="IPR002125">
    <property type="entry name" value="CMP_dCMP_dom"/>
</dbReference>
<feature type="active site" description="Proton donor" evidence="6">
    <location>
        <position position="85"/>
    </location>
</feature>
<dbReference type="Proteomes" id="UP000245959">
    <property type="component" value="Unassembled WGS sequence"/>
</dbReference>
<evidence type="ECO:0000256" key="2">
    <source>
        <dbReference type="ARBA" id="ARBA00006576"/>
    </source>
</evidence>
<dbReference type="EMBL" id="JABAEW010000018">
    <property type="protein sequence ID" value="NMD87086.1"/>
    <property type="molecule type" value="Genomic_DNA"/>
</dbReference>
<dbReference type="CDD" id="cd01286">
    <property type="entry name" value="deoxycytidylate_deaminase"/>
    <property type="match status" value="1"/>
</dbReference>
<dbReference type="InterPro" id="IPR016193">
    <property type="entry name" value="Cytidine_deaminase-like"/>
</dbReference>
<evidence type="ECO:0000259" key="8">
    <source>
        <dbReference type="PROSITE" id="PS51747"/>
    </source>
</evidence>
<reference evidence="9 12" key="2">
    <citation type="submission" date="2020-04" db="EMBL/GenBank/DDBJ databases">
        <authorList>
            <person name="Hitch T.C.A."/>
            <person name="Wylensek D."/>
            <person name="Clavel T."/>
        </authorList>
    </citation>
    <scope>NUCLEOTIDE SEQUENCE [LARGE SCALE GENOMIC DNA]</scope>
    <source>
        <strain evidence="9 12">COR2-253-APC-1A</strain>
    </source>
</reference>
<feature type="binding site" evidence="7">
    <location>
        <position position="83"/>
    </location>
    <ligand>
        <name>Zn(2+)</name>
        <dbReference type="ChEBI" id="CHEBI:29105"/>
        <note>catalytic</note>
    </ligand>
</feature>
<name>A0A2U1B1T7_9BACT</name>
<dbReference type="SUPFAM" id="SSF53927">
    <property type="entry name" value="Cytidine deaminase-like"/>
    <property type="match status" value="1"/>
</dbReference>
<dbReference type="PANTHER" id="PTHR11086">
    <property type="entry name" value="DEOXYCYTIDYLATE DEAMINASE-RELATED"/>
    <property type="match status" value="1"/>
</dbReference>
<evidence type="ECO:0000256" key="1">
    <source>
        <dbReference type="ARBA" id="ARBA00001947"/>
    </source>
</evidence>
<dbReference type="OrthoDB" id="9788517at2"/>
<dbReference type="GO" id="GO:0004132">
    <property type="term" value="F:dCMP deaminase activity"/>
    <property type="evidence" value="ECO:0007669"/>
    <property type="project" value="InterPro"/>
</dbReference>
<dbReference type="PIRSF" id="PIRSF006019">
    <property type="entry name" value="dCMP_deaminase"/>
    <property type="match status" value="1"/>
</dbReference>
<dbReference type="FunFam" id="3.40.140.10:FF:000035">
    <property type="entry name" value="dCMP deaminase"/>
    <property type="match status" value="1"/>
</dbReference>
<sequence>MNTVRPPRPSWDQYFMDIAHVAATRSNCSRRQVAAVLVRDCRIISTGYNGTPRGVRNCSDGGCPRCNSDAPSGTNLHQCVCSHAEENAIVQAAYHGIAVKGATLYTTFSPCLLCAKMIINAGIVEVVYHQHYSIDDVSMGLLHEAGVIVRPLEKEMKHE</sequence>
<dbReference type="PANTHER" id="PTHR11086:SF18">
    <property type="entry name" value="DEOXYCYTIDYLATE DEAMINASE"/>
    <property type="match status" value="1"/>
</dbReference>
<evidence type="ECO:0000313" key="10">
    <source>
        <dbReference type="EMBL" id="PVY42630.1"/>
    </source>
</evidence>
<dbReference type="InterPro" id="IPR016473">
    <property type="entry name" value="dCMP_deaminase"/>
</dbReference>
<keyword evidence="3 7" id="KW-0479">Metal-binding</keyword>
<keyword evidence="4" id="KW-0378">Hydrolase</keyword>
<evidence type="ECO:0000256" key="4">
    <source>
        <dbReference type="ARBA" id="ARBA00022801"/>
    </source>
</evidence>
<dbReference type="RefSeq" id="WP_116883821.1">
    <property type="nucleotide sequence ID" value="NZ_CABMMC010000123.1"/>
</dbReference>
<evidence type="ECO:0000313" key="9">
    <source>
        <dbReference type="EMBL" id="NMD87086.1"/>
    </source>
</evidence>
<dbReference type="GeneID" id="78295135"/>
<comment type="caution">
    <text evidence="10">The sequence shown here is derived from an EMBL/GenBank/DDBJ whole genome shotgun (WGS) entry which is preliminary data.</text>
</comment>
<reference evidence="10 11" key="1">
    <citation type="submission" date="2018-04" db="EMBL/GenBank/DDBJ databases">
        <title>Genomic Encyclopedia of Type Strains, Phase IV (KMG-IV): sequencing the most valuable type-strain genomes for metagenomic binning, comparative biology and taxonomic classification.</title>
        <authorList>
            <person name="Goeker M."/>
        </authorList>
    </citation>
    <scope>NUCLEOTIDE SEQUENCE [LARGE SCALE GENOMIC DNA]</scope>
    <source>
        <strain evidence="10 11">DSM 14823</strain>
    </source>
</reference>
<dbReference type="GO" id="GO:0005737">
    <property type="term" value="C:cytoplasm"/>
    <property type="evidence" value="ECO:0007669"/>
    <property type="project" value="TreeGrafter"/>
</dbReference>
<feature type="domain" description="CMP/dCMP-type deaminase" evidence="8">
    <location>
        <begin position="10"/>
        <end position="144"/>
    </location>
</feature>
<evidence type="ECO:0000313" key="12">
    <source>
        <dbReference type="Proteomes" id="UP000576225"/>
    </source>
</evidence>
<evidence type="ECO:0000313" key="11">
    <source>
        <dbReference type="Proteomes" id="UP000245959"/>
    </source>
</evidence>
<dbReference type="PROSITE" id="PS00903">
    <property type="entry name" value="CYT_DCMP_DEAMINASES_1"/>
    <property type="match status" value="1"/>
</dbReference>
<dbReference type="EMBL" id="QEKH01000011">
    <property type="protein sequence ID" value="PVY42630.1"/>
    <property type="molecule type" value="Genomic_DNA"/>
</dbReference>
<dbReference type="Pfam" id="PF00383">
    <property type="entry name" value="dCMP_cyt_deam_1"/>
    <property type="match status" value="1"/>
</dbReference>
<dbReference type="GO" id="GO:0006220">
    <property type="term" value="P:pyrimidine nucleotide metabolic process"/>
    <property type="evidence" value="ECO:0007669"/>
    <property type="project" value="InterPro"/>
</dbReference>